<evidence type="ECO:0000313" key="2">
    <source>
        <dbReference type="Proteomes" id="UP000184462"/>
    </source>
</evidence>
<reference evidence="1 2" key="1">
    <citation type="submission" date="2016-11" db="EMBL/GenBank/DDBJ databases">
        <authorList>
            <person name="Jaros S."/>
            <person name="Januszkiewicz K."/>
            <person name="Wedrychowicz H."/>
        </authorList>
    </citation>
    <scope>NUCLEOTIDE SEQUENCE [LARGE SCALE GENOMIC DNA]</scope>
    <source>
        <strain evidence="1 2">DSM 25661</strain>
    </source>
</reference>
<dbReference type="Proteomes" id="UP000184462">
    <property type="component" value="Unassembled WGS sequence"/>
</dbReference>
<protein>
    <recommendedName>
        <fullName evidence="3">Septum formation inhibitor Maf</fullName>
    </recommendedName>
</protein>
<dbReference type="AlphaFoldDB" id="A0A1M4T7E0"/>
<accession>A0A1M4T7E0</accession>
<sequence>MKYLTLLIWSVFIIGCHNPPKETQNSFSDLNLPKAFKDYWFSGLGEINTYKLKQSRYGQTRTGHASLIFVTEEFQNKLQVKANQKSAQTTNVLKLNATKKFNTGIYPYSLMLSVFDPLTQQQYAKKLSFSSQEWCGQVYMQLNNREKFEIKLHSYFQNEADQDFMISKTALEDEIWTQLRINPFEIKLGRYKMLPSLEFFRLQHKALEPDSVEVSQSKDVTQITTKIQYSNFKRQLSIVQNSSFPYTILNWQVIVNQDTTSAKLLKQLQIDYWNKNDNKFLHLRDSLNL</sequence>
<evidence type="ECO:0000313" key="1">
    <source>
        <dbReference type="EMBL" id="SHE40258.1"/>
    </source>
</evidence>
<organism evidence="1 2">
    <name type="scientific">Psychroflexus salarius</name>
    <dbReference type="NCBI Taxonomy" id="1155689"/>
    <lineage>
        <taxon>Bacteria</taxon>
        <taxon>Pseudomonadati</taxon>
        <taxon>Bacteroidota</taxon>
        <taxon>Flavobacteriia</taxon>
        <taxon>Flavobacteriales</taxon>
        <taxon>Flavobacteriaceae</taxon>
        <taxon>Psychroflexus</taxon>
    </lineage>
</organism>
<keyword evidence="2" id="KW-1185">Reference proteome</keyword>
<dbReference type="STRING" id="1155689.SAMN05444278_101524"/>
<evidence type="ECO:0008006" key="3">
    <source>
        <dbReference type="Google" id="ProtNLM"/>
    </source>
</evidence>
<dbReference type="OrthoDB" id="5496093at2"/>
<proteinExistence type="predicted"/>
<name>A0A1M4T7E0_9FLAO</name>
<dbReference type="EMBL" id="FQTW01000001">
    <property type="protein sequence ID" value="SHE40258.1"/>
    <property type="molecule type" value="Genomic_DNA"/>
</dbReference>
<dbReference type="RefSeq" id="WP_073191622.1">
    <property type="nucleotide sequence ID" value="NZ_FQTW01000001.1"/>
</dbReference>
<dbReference type="PROSITE" id="PS51257">
    <property type="entry name" value="PROKAR_LIPOPROTEIN"/>
    <property type="match status" value="1"/>
</dbReference>
<gene>
    <name evidence="1" type="ORF">SAMN05444278_101524</name>
</gene>